<dbReference type="InterPro" id="IPR047117">
    <property type="entry name" value="PERK1-13-like"/>
</dbReference>
<dbReference type="OMA" id="IRMIACA"/>
<dbReference type="SUPFAM" id="SSF56112">
    <property type="entry name" value="Protein kinase-like (PK-like)"/>
    <property type="match status" value="1"/>
</dbReference>
<evidence type="ECO:0000256" key="8">
    <source>
        <dbReference type="ARBA" id="ARBA00022777"/>
    </source>
</evidence>
<organism evidence="19 20">
    <name type="scientific">Musa acuminata subsp. malaccensis</name>
    <name type="common">Wild banana</name>
    <name type="synonym">Musa malaccensis</name>
    <dbReference type="NCBI Taxonomy" id="214687"/>
    <lineage>
        <taxon>Eukaryota</taxon>
        <taxon>Viridiplantae</taxon>
        <taxon>Streptophyta</taxon>
        <taxon>Embryophyta</taxon>
        <taxon>Tracheophyta</taxon>
        <taxon>Spermatophyta</taxon>
        <taxon>Magnoliopsida</taxon>
        <taxon>Liliopsida</taxon>
        <taxon>Zingiberales</taxon>
        <taxon>Musaceae</taxon>
        <taxon>Musa</taxon>
    </lineage>
</organism>
<dbReference type="Pfam" id="PF07714">
    <property type="entry name" value="PK_Tyr_Ser-Thr"/>
    <property type="match status" value="1"/>
</dbReference>
<dbReference type="OrthoDB" id="780444at2759"/>
<feature type="binding site" evidence="14">
    <location>
        <position position="373"/>
    </location>
    <ligand>
        <name>ATP</name>
        <dbReference type="ChEBI" id="CHEBI:30616"/>
    </ligand>
</feature>
<comment type="catalytic activity">
    <reaction evidence="13">
        <text>L-seryl-[protein] + ATP = O-phospho-L-seryl-[protein] + ADP + H(+)</text>
        <dbReference type="Rhea" id="RHEA:17989"/>
        <dbReference type="Rhea" id="RHEA-COMP:9863"/>
        <dbReference type="Rhea" id="RHEA-COMP:11604"/>
        <dbReference type="ChEBI" id="CHEBI:15378"/>
        <dbReference type="ChEBI" id="CHEBI:29999"/>
        <dbReference type="ChEBI" id="CHEBI:30616"/>
        <dbReference type="ChEBI" id="CHEBI:83421"/>
        <dbReference type="ChEBI" id="CHEBI:456216"/>
        <dbReference type="EC" id="2.7.11.1"/>
    </reaction>
</comment>
<dbReference type="PANTHER" id="PTHR47982:SF69">
    <property type="entry name" value="NON-SPECIFIC SERINE_THREONINE PROTEIN KINASE"/>
    <property type="match status" value="1"/>
</dbReference>
<keyword evidence="5" id="KW-0808">Transferase</keyword>
<dbReference type="FunFam" id="1.10.510.10:FF:000173">
    <property type="entry name" value="proline-rich receptor-like protein kinase PERK8"/>
    <property type="match status" value="1"/>
</dbReference>
<feature type="region of interest" description="Disordered" evidence="15">
    <location>
        <begin position="1"/>
        <end position="234"/>
    </location>
</feature>
<dbReference type="AlphaFoldDB" id="A0A804ID11"/>
<dbReference type="Proteomes" id="UP000012960">
    <property type="component" value="Unplaced"/>
</dbReference>
<evidence type="ECO:0000256" key="5">
    <source>
        <dbReference type="ARBA" id="ARBA00022679"/>
    </source>
</evidence>
<accession>A0A804ID11</accession>
<reference evidence="18" key="1">
    <citation type="submission" date="2021-03" db="EMBL/GenBank/DDBJ databases">
        <authorList>
            <consortium name="Genoscope - CEA"/>
            <person name="William W."/>
        </authorList>
    </citation>
    <scope>NUCLEOTIDE SEQUENCE</scope>
    <source>
        <strain evidence="18">Doubled-haploid Pahang</strain>
    </source>
</reference>
<evidence type="ECO:0000256" key="16">
    <source>
        <dbReference type="SAM" id="Phobius"/>
    </source>
</evidence>
<dbReference type="EC" id="2.7.11.1" evidence="2"/>
<dbReference type="EnsemblPlants" id="Ma03_t17090.1">
    <property type="protein sequence ID" value="Ma03_p17090.1"/>
    <property type="gene ID" value="Ma03_g17090"/>
</dbReference>
<dbReference type="PRINTS" id="PR01218">
    <property type="entry name" value="PSTLEXTENSIN"/>
</dbReference>
<evidence type="ECO:0000256" key="9">
    <source>
        <dbReference type="ARBA" id="ARBA00022840"/>
    </source>
</evidence>
<evidence type="ECO:0000256" key="13">
    <source>
        <dbReference type="ARBA" id="ARBA00048679"/>
    </source>
</evidence>
<comment type="subcellular location">
    <subcellularLocation>
        <location evidence="1">Cell membrane</location>
        <topology evidence="1">Single-pass membrane protein</topology>
    </subcellularLocation>
</comment>
<evidence type="ECO:0000256" key="15">
    <source>
        <dbReference type="SAM" id="MobiDB-lite"/>
    </source>
</evidence>
<evidence type="ECO:0000256" key="1">
    <source>
        <dbReference type="ARBA" id="ARBA00004162"/>
    </source>
</evidence>
<dbReference type="FunFam" id="3.30.200.20:FF:000162">
    <property type="entry name" value="Adenine nucleotide alpha hydrolase-like domain kinase"/>
    <property type="match status" value="1"/>
</dbReference>
<keyword evidence="20" id="KW-1185">Reference proteome</keyword>
<keyword evidence="7 14" id="KW-0547">Nucleotide-binding</keyword>
<evidence type="ECO:0000259" key="17">
    <source>
        <dbReference type="PROSITE" id="PS50011"/>
    </source>
</evidence>
<dbReference type="InterPro" id="IPR008271">
    <property type="entry name" value="Ser/Thr_kinase_AS"/>
</dbReference>
<keyword evidence="4" id="KW-0723">Serine/threonine-protein kinase</keyword>
<name>A0A804ID11_MUSAM</name>
<dbReference type="Gene3D" id="1.10.510.10">
    <property type="entry name" value="Transferase(Phosphotransferase) domain 1"/>
    <property type="match status" value="1"/>
</dbReference>
<dbReference type="PANTHER" id="PTHR47982">
    <property type="entry name" value="PROLINE-RICH RECEPTOR-LIKE PROTEIN KINASE PERK4"/>
    <property type="match status" value="1"/>
</dbReference>
<evidence type="ECO:0000313" key="19">
    <source>
        <dbReference type="EnsemblPlants" id="Ma03_p17090.1"/>
    </source>
</evidence>
<dbReference type="GO" id="GO:0005886">
    <property type="term" value="C:plasma membrane"/>
    <property type="evidence" value="ECO:0000318"/>
    <property type="project" value="GO_Central"/>
</dbReference>
<evidence type="ECO:0000256" key="3">
    <source>
        <dbReference type="ARBA" id="ARBA00022475"/>
    </source>
</evidence>
<dbReference type="InParanoid" id="A0A804ID11"/>
<dbReference type="InterPro" id="IPR017441">
    <property type="entry name" value="Protein_kinase_ATP_BS"/>
</dbReference>
<evidence type="ECO:0000256" key="10">
    <source>
        <dbReference type="ARBA" id="ARBA00022989"/>
    </source>
</evidence>
<protein>
    <recommendedName>
        <fullName evidence="2">non-specific serine/threonine protein kinase</fullName>
        <ecNumber evidence="2">2.7.11.1</ecNumber>
    </recommendedName>
</protein>
<comment type="catalytic activity">
    <reaction evidence="12">
        <text>L-threonyl-[protein] + ATP = O-phospho-L-threonyl-[protein] + ADP + H(+)</text>
        <dbReference type="Rhea" id="RHEA:46608"/>
        <dbReference type="Rhea" id="RHEA-COMP:11060"/>
        <dbReference type="Rhea" id="RHEA-COMP:11605"/>
        <dbReference type="ChEBI" id="CHEBI:15378"/>
        <dbReference type="ChEBI" id="CHEBI:30013"/>
        <dbReference type="ChEBI" id="CHEBI:30616"/>
        <dbReference type="ChEBI" id="CHEBI:61977"/>
        <dbReference type="ChEBI" id="CHEBI:456216"/>
        <dbReference type="EC" id="2.7.11.1"/>
    </reaction>
</comment>
<proteinExistence type="predicted"/>
<feature type="transmembrane region" description="Helical" evidence="16">
    <location>
        <begin position="238"/>
        <end position="263"/>
    </location>
</feature>
<evidence type="ECO:0000256" key="7">
    <source>
        <dbReference type="ARBA" id="ARBA00022741"/>
    </source>
</evidence>
<evidence type="ECO:0000256" key="2">
    <source>
        <dbReference type="ARBA" id="ARBA00012513"/>
    </source>
</evidence>
<evidence type="ECO:0000256" key="14">
    <source>
        <dbReference type="PROSITE-ProRule" id="PRU10141"/>
    </source>
</evidence>
<reference evidence="19" key="2">
    <citation type="submission" date="2021-05" db="UniProtKB">
        <authorList>
            <consortium name="EnsemblPlants"/>
        </authorList>
    </citation>
    <scope>IDENTIFICATION</scope>
    <source>
        <strain evidence="19">subsp. malaccensis</strain>
    </source>
</reference>
<keyword evidence="6 16" id="KW-0812">Transmembrane</keyword>
<feature type="compositionally biased region" description="Pro residues" evidence="15">
    <location>
        <begin position="1"/>
        <end position="228"/>
    </location>
</feature>
<keyword evidence="11 16" id="KW-0472">Membrane</keyword>
<keyword evidence="8" id="KW-0418">Kinase</keyword>
<evidence type="ECO:0000256" key="12">
    <source>
        <dbReference type="ARBA" id="ARBA00047899"/>
    </source>
</evidence>
<feature type="domain" description="Protein kinase" evidence="17">
    <location>
        <begin position="345"/>
        <end position="622"/>
    </location>
</feature>
<dbReference type="GO" id="GO:0004674">
    <property type="term" value="F:protein serine/threonine kinase activity"/>
    <property type="evidence" value="ECO:0007669"/>
    <property type="project" value="UniProtKB-KW"/>
</dbReference>
<evidence type="ECO:0000313" key="18">
    <source>
        <dbReference type="EMBL" id="CAG1850446.1"/>
    </source>
</evidence>
<evidence type="ECO:0000313" key="20">
    <source>
        <dbReference type="Proteomes" id="UP000012960"/>
    </source>
</evidence>
<dbReference type="InterPro" id="IPR000719">
    <property type="entry name" value="Prot_kinase_dom"/>
</dbReference>
<dbReference type="CDD" id="cd14066">
    <property type="entry name" value="STKc_IRAK"/>
    <property type="match status" value="1"/>
</dbReference>
<gene>
    <name evidence="18" type="ORF">GSMUA_201200.1</name>
</gene>
<dbReference type="InterPro" id="IPR011009">
    <property type="entry name" value="Kinase-like_dom_sf"/>
</dbReference>
<dbReference type="SMART" id="SM00220">
    <property type="entry name" value="S_TKc"/>
    <property type="match status" value="1"/>
</dbReference>
<keyword evidence="9 14" id="KW-0067">ATP-binding</keyword>
<dbReference type="PROSITE" id="PS50011">
    <property type="entry name" value="PROTEIN_KINASE_DOM"/>
    <property type="match status" value="1"/>
</dbReference>
<evidence type="ECO:0000256" key="11">
    <source>
        <dbReference type="ARBA" id="ARBA00023136"/>
    </source>
</evidence>
<keyword evidence="3" id="KW-1003">Cell membrane</keyword>
<sequence>MSSPPPPSSPTPSPPNPTSPPPSTPPPIDPTSPPPSAPPPINPTSPPPSATPPINPTSPPPSAPPPTNPTSPPLSSPPPTAPPPAPSSSPSLTPPPGIPPTSPPTPPPSSPTPPPASPPPQAPPASPPVSPSPPPPTVTPPPSPPPPVNPPPPPVNPPPPPPSRSPPPAPQSPPTSPPPPPPKSPSPPPLAPSPPAPPTPLGSPPPPPAPSASNPPPPFNALPPPPPSSTKSSETSTAAIVGGVAAAAAIVALLLGIFLFCYWRRRRQRSSPPAPPPYLVDPYAPTSPAIYTLATKPSVGSKDLSSGSQLSEPENPFLPSSPEIALSFAKIAFTYEELAMAADGFSDANLLGKGGFGHVYKGIFDGKEIAIKKLMSGGGQGDREFRAEVEKLSRVHHRHLVSLVGYCISGSQRILVYEYLPNKTLEFHLHGKDQPTMEWPTRYKIAVGSAKGLAYLHEDCRPKIIHRDIKAANILLDSNFEAKVSDFGLAKFQGESDTHVSTRVVGTFGYVAPEYATSGRLTDKSDVFSFGVVMLELITGRRPVYSNQSYMDESLVTWARPLLTQAAEVGNYEALIDPHLENYDPNEMIRMIACAAACVRQSAKLRPRMSQIVRYLEGEISLEMLHGEVLPGHSALQASSTYDSSQNNEHMVRLRRMAFANQDTSNSLFSEPISESDPEAYNDEISRLKKKSTSESSSAV</sequence>
<dbReference type="Gramene" id="Ma03_t17090.1">
    <property type="protein sequence ID" value="Ma03_p17090.1"/>
    <property type="gene ID" value="Ma03_g17090"/>
</dbReference>
<dbReference type="EMBL" id="HG996468">
    <property type="protein sequence ID" value="CAG1850446.1"/>
    <property type="molecule type" value="Genomic_DNA"/>
</dbReference>
<dbReference type="Gene3D" id="3.30.200.20">
    <property type="entry name" value="Phosphorylase Kinase, domain 1"/>
    <property type="match status" value="1"/>
</dbReference>
<dbReference type="InterPro" id="IPR001245">
    <property type="entry name" value="Ser-Thr/Tyr_kinase_cat_dom"/>
</dbReference>
<dbReference type="InterPro" id="IPR003882">
    <property type="entry name" value="Pistil_extensin"/>
</dbReference>
<dbReference type="PROSITE" id="PS00108">
    <property type="entry name" value="PROTEIN_KINASE_ST"/>
    <property type="match status" value="1"/>
</dbReference>
<dbReference type="GO" id="GO:0005524">
    <property type="term" value="F:ATP binding"/>
    <property type="evidence" value="ECO:0007669"/>
    <property type="project" value="UniProtKB-UniRule"/>
</dbReference>
<evidence type="ECO:0000256" key="4">
    <source>
        <dbReference type="ARBA" id="ARBA00022527"/>
    </source>
</evidence>
<dbReference type="PROSITE" id="PS00107">
    <property type="entry name" value="PROTEIN_KINASE_ATP"/>
    <property type="match status" value="1"/>
</dbReference>
<evidence type="ECO:0000256" key="6">
    <source>
        <dbReference type="ARBA" id="ARBA00022692"/>
    </source>
</evidence>
<keyword evidence="10 16" id="KW-1133">Transmembrane helix</keyword>